<evidence type="ECO:0008006" key="3">
    <source>
        <dbReference type="Google" id="ProtNLM"/>
    </source>
</evidence>
<reference evidence="1 2" key="1">
    <citation type="submission" date="2019-03" db="EMBL/GenBank/DDBJ databases">
        <title>Genomic Encyclopedia of Type Strains, Phase IV (KMG-IV): sequencing the most valuable type-strain genomes for metagenomic binning, comparative biology and taxonomic classification.</title>
        <authorList>
            <person name="Goeker M."/>
        </authorList>
    </citation>
    <scope>NUCLEOTIDE SEQUENCE [LARGE SCALE GENOMIC DNA]</scope>
    <source>
        <strain evidence="1 2">DSM 28867</strain>
    </source>
</reference>
<dbReference type="InterPro" id="IPR029044">
    <property type="entry name" value="Nucleotide-diphossugar_trans"/>
</dbReference>
<protein>
    <recommendedName>
        <fullName evidence="3">Nucleotidyltransferase-like protein</fullName>
    </recommendedName>
</protein>
<sequence>MKKTSLVVLAAGMGSRYGGLKQIDPIGPNGEIILELSVFDAKRAGFDEVIFIIKEAIEKDFKEAIGNKIAEHFPVKYVFQDMTKIPEGCSIPEGREKPWGTGHALLCCEDVIDAPFCVINADDYYGQEAFVKIHDFLVNNTDENNYAMVGYLLQNTVSDNGSVARGVCNVENNKLSDIQELTSIEKREDGHIFYTEDAGATYHELDPNRLVSLNFWGFNPNFIQYMKEDFVNFFKEEVPSNLLKSEFFIPKEVGKMVRENKVSVDVLSSSDSWYGVTYQEDKPKVKAGIKKLIDEGKYPVPLWSK</sequence>
<keyword evidence="2" id="KW-1185">Reference proteome</keyword>
<dbReference type="OrthoDB" id="9779926at2"/>
<accession>A0A4V3G9D1</accession>
<proteinExistence type="predicted"/>
<gene>
    <name evidence="1" type="ORF">EDD63_10182</name>
</gene>
<evidence type="ECO:0000313" key="1">
    <source>
        <dbReference type="EMBL" id="TDW26367.1"/>
    </source>
</evidence>
<dbReference type="Proteomes" id="UP000294743">
    <property type="component" value="Unassembled WGS sequence"/>
</dbReference>
<evidence type="ECO:0000313" key="2">
    <source>
        <dbReference type="Proteomes" id="UP000294743"/>
    </source>
</evidence>
<dbReference type="AlphaFoldDB" id="A0A4V3G9D1"/>
<dbReference type="RefSeq" id="WP_134167333.1">
    <property type="nucleotide sequence ID" value="NZ_SODD01000001.1"/>
</dbReference>
<dbReference type="SUPFAM" id="SSF53448">
    <property type="entry name" value="Nucleotide-diphospho-sugar transferases"/>
    <property type="match status" value="1"/>
</dbReference>
<dbReference type="Gene3D" id="3.90.550.10">
    <property type="entry name" value="Spore Coat Polysaccharide Biosynthesis Protein SpsA, Chain A"/>
    <property type="match status" value="1"/>
</dbReference>
<dbReference type="EMBL" id="SODD01000001">
    <property type="protein sequence ID" value="TDW26367.1"/>
    <property type="molecule type" value="Genomic_DNA"/>
</dbReference>
<name>A0A4V3G9D1_9FIRM</name>
<organism evidence="1 2">
    <name type="scientific">Breznakia blatticola</name>
    <dbReference type="NCBI Taxonomy" id="1754012"/>
    <lineage>
        <taxon>Bacteria</taxon>
        <taxon>Bacillati</taxon>
        <taxon>Bacillota</taxon>
        <taxon>Erysipelotrichia</taxon>
        <taxon>Erysipelotrichales</taxon>
        <taxon>Erysipelotrichaceae</taxon>
        <taxon>Breznakia</taxon>
    </lineage>
</organism>
<comment type="caution">
    <text evidence="1">The sequence shown here is derived from an EMBL/GenBank/DDBJ whole genome shotgun (WGS) entry which is preliminary data.</text>
</comment>